<evidence type="ECO:0000259" key="5">
    <source>
        <dbReference type="PROSITE" id="PS51352"/>
    </source>
</evidence>
<keyword evidence="7" id="KW-1185">Reference proteome</keyword>
<dbReference type="InterPro" id="IPR025380">
    <property type="entry name" value="DUF4369"/>
</dbReference>
<keyword evidence="4" id="KW-0676">Redox-active center</keyword>
<dbReference type="InterPro" id="IPR036249">
    <property type="entry name" value="Thioredoxin-like_sf"/>
</dbReference>
<dbReference type="InterPro" id="IPR000866">
    <property type="entry name" value="AhpC/TSA"/>
</dbReference>
<evidence type="ECO:0000313" key="7">
    <source>
        <dbReference type="Proteomes" id="UP000285794"/>
    </source>
</evidence>
<dbReference type="InterPro" id="IPR013766">
    <property type="entry name" value="Thioredoxin_domain"/>
</dbReference>
<keyword evidence="3" id="KW-1015">Disulfide bond</keyword>
<evidence type="ECO:0000256" key="3">
    <source>
        <dbReference type="ARBA" id="ARBA00023157"/>
    </source>
</evidence>
<dbReference type="AlphaFoldDB" id="A0A425XZB0"/>
<dbReference type="GO" id="GO:0016209">
    <property type="term" value="F:antioxidant activity"/>
    <property type="evidence" value="ECO:0007669"/>
    <property type="project" value="InterPro"/>
</dbReference>
<dbReference type="GO" id="GO:0017004">
    <property type="term" value="P:cytochrome complex assembly"/>
    <property type="evidence" value="ECO:0007669"/>
    <property type="project" value="UniProtKB-KW"/>
</dbReference>
<accession>A0A425XZB0</accession>
<comment type="caution">
    <text evidence="6">The sequence shown here is derived from an EMBL/GenBank/DDBJ whole genome shotgun (WGS) entry which is preliminary data.</text>
</comment>
<organism evidence="6 7">
    <name type="scientific">Ancylomarina euxinus</name>
    <dbReference type="NCBI Taxonomy" id="2283627"/>
    <lineage>
        <taxon>Bacteria</taxon>
        <taxon>Pseudomonadati</taxon>
        <taxon>Bacteroidota</taxon>
        <taxon>Bacteroidia</taxon>
        <taxon>Marinilabiliales</taxon>
        <taxon>Marinifilaceae</taxon>
        <taxon>Ancylomarina</taxon>
    </lineage>
</organism>
<dbReference type="Proteomes" id="UP000285794">
    <property type="component" value="Unassembled WGS sequence"/>
</dbReference>
<protein>
    <submittedName>
        <fullName evidence="6">AhpC/TSA family protein</fullName>
    </submittedName>
</protein>
<feature type="domain" description="Thioredoxin" evidence="5">
    <location>
        <begin position="238"/>
        <end position="377"/>
    </location>
</feature>
<comment type="subcellular location">
    <subcellularLocation>
        <location evidence="1">Cell envelope</location>
    </subcellularLocation>
</comment>
<name>A0A425XZB0_9BACT</name>
<proteinExistence type="predicted"/>
<dbReference type="InterPro" id="IPR050553">
    <property type="entry name" value="Thioredoxin_ResA/DsbE_sf"/>
</dbReference>
<dbReference type="OrthoDB" id="979391at2"/>
<evidence type="ECO:0000256" key="2">
    <source>
        <dbReference type="ARBA" id="ARBA00022748"/>
    </source>
</evidence>
<dbReference type="PROSITE" id="PS51352">
    <property type="entry name" value="THIOREDOXIN_2"/>
    <property type="match status" value="1"/>
</dbReference>
<dbReference type="EMBL" id="QQWG01000013">
    <property type="protein sequence ID" value="RRG20421.1"/>
    <property type="molecule type" value="Genomic_DNA"/>
</dbReference>
<dbReference type="SUPFAM" id="SSF52833">
    <property type="entry name" value="Thioredoxin-like"/>
    <property type="match status" value="1"/>
</dbReference>
<dbReference type="PANTHER" id="PTHR42852">
    <property type="entry name" value="THIOL:DISULFIDE INTERCHANGE PROTEIN DSBE"/>
    <property type="match status" value="1"/>
</dbReference>
<dbReference type="Pfam" id="PF14289">
    <property type="entry name" value="DUF4369"/>
    <property type="match status" value="1"/>
</dbReference>
<reference evidence="6 7" key="1">
    <citation type="submission" date="2018-07" db="EMBL/GenBank/DDBJ databases">
        <title>Draft genome sequence of Ancylomarina sp. M1P.</title>
        <authorList>
            <person name="Yadav S."/>
            <person name="Villanueva L."/>
            <person name="Damste J.S.S."/>
        </authorList>
    </citation>
    <scope>NUCLEOTIDE SEQUENCE [LARGE SCALE GENOMIC DNA]</scope>
    <source>
        <strain evidence="6 7">M1P</strain>
    </source>
</reference>
<dbReference type="GO" id="GO:0016491">
    <property type="term" value="F:oxidoreductase activity"/>
    <property type="evidence" value="ECO:0007669"/>
    <property type="project" value="InterPro"/>
</dbReference>
<dbReference type="Gene3D" id="3.40.30.10">
    <property type="entry name" value="Glutaredoxin"/>
    <property type="match status" value="1"/>
</dbReference>
<dbReference type="RefSeq" id="WP_125031282.1">
    <property type="nucleotide sequence ID" value="NZ_JAPXVP010000011.1"/>
</dbReference>
<evidence type="ECO:0000313" key="6">
    <source>
        <dbReference type="EMBL" id="RRG20421.1"/>
    </source>
</evidence>
<keyword evidence="2" id="KW-0201">Cytochrome c-type biogenesis</keyword>
<dbReference type="CDD" id="cd02966">
    <property type="entry name" value="TlpA_like_family"/>
    <property type="match status" value="1"/>
</dbReference>
<gene>
    <name evidence="6" type="ORF">DWB61_12810</name>
</gene>
<dbReference type="PROSITE" id="PS51257">
    <property type="entry name" value="PROKAR_LIPOPROTEIN"/>
    <property type="match status" value="1"/>
</dbReference>
<evidence type="ECO:0000256" key="4">
    <source>
        <dbReference type="ARBA" id="ARBA00023284"/>
    </source>
</evidence>
<dbReference type="GO" id="GO:0030313">
    <property type="term" value="C:cell envelope"/>
    <property type="evidence" value="ECO:0007669"/>
    <property type="project" value="UniProtKB-SubCell"/>
</dbReference>
<sequence length="377" mass="44073">MRQKYLRHLLPLFVIIGFYACDTNNPHIKGTISGENWEKIYLYAEGIREPLDSAVIKNNRFEIDTKNLKSQICYIGIPKNTVPLFVVPTSIKTSLTVSNGKILMEVSGSPEHSMFEKYRKELNQSKEQIELQDCVKIMKKEKQNNNDSIVEKLKVEYQRINDEYWQMVNLKTEQLIQKNQNSPWGLYLFYRQYVYFKKFYTQEKIDSIRQNYLGFGERALASVWTEKIEEILTKSENSVVGKMAPDLTGTDTLGLTKNLSDFRGKYVLVDFWASWCYWCRLETPNFKKAVGLYDDNQLAVLGVSFDSKEKLWRAAIEEDESHWNQLLVTLEEQKRLKKAYAFSGIPHIILLDPQGKILARDLRGEEIINTLKKYLKK</sequence>
<dbReference type="PANTHER" id="PTHR42852:SF6">
    <property type="entry name" value="THIOL:DISULFIDE INTERCHANGE PROTEIN DSBE"/>
    <property type="match status" value="1"/>
</dbReference>
<dbReference type="Pfam" id="PF00578">
    <property type="entry name" value="AhpC-TSA"/>
    <property type="match status" value="1"/>
</dbReference>
<evidence type="ECO:0000256" key="1">
    <source>
        <dbReference type="ARBA" id="ARBA00004196"/>
    </source>
</evidence>